<evidence type="ECO:0000256" key="9">
    <source>
        <dbReference type="ARBA" id="ARBA00023136"/>
    </source>
</evidence>
<reference evidence="13 14" key="1">
    <citation type="submission" date="2018-10" db="EMBL/GenBank/DDBJ databases">
        <title>Fifty Aureobasidium pullulans genomes reveal a recombining polyextremotolerant generalist.</title>
        <authorList>
            <person name="Gostincar C."/>
            <person name="Turk M."/>
            <person name="Zajc J."/>
            <person name="Gunde-Cimerman N."/>
        </authorList>
    </citation>
    <scope>NUCLEOTIDE SEQUENCE [LARGE SCALE GENOMIC DNA]</scope>
    <source>
        <strain evidence="13 14">EXF-3519</strain>
    </source>
</reference>
<evidence type="ECO:0000313" key="14">
    <source>
        <dbReference type="Proteomes" id="UP000309734"/>
    </source>
</evidence>
<dbReference type="InterPro" id="IPR013121">
    <property type="entry name" value="Fe_red_NAD-bd_6"/>
</dbReference>
<keyword evidence="5" id="KW-0249">Electron transport</keyword>
<evidence type="ECO:0000256" key="3">
    <source>
        <dbReference type="ARBA" id="ARBA00022448"/>
    </source>
</evidence>
<keyword evidence="9 11" id="KW-0472">Membrane</keyword>
<dbReference type="GO" id="GO:0006879">
    <property type="term" value="P:intracellular iron ion homeostasis"/>
    <property type="evidence" value="ECO:0007669"/>
    <property type="project" value="TreeGrafter"/>
</dbReference>
<proteinExistence type="inferred from homology"/>
<evidence type="ECO:0000256" key="7">
    <source>
        <dbReference type="ARBA" id="ARBA00023002"/>
    </source>
</evidence>
<organism evidence="13 14">
    <name type="scientific">Aureobasidium pullulans</name>
    <name type="common">Black yeast</name>
    <name type="synonym">Pullularia pullulans</name>
    <dbReference type="NCBI Taxonomy" id="5580"/>
    <lineage>
        <taxon>Eukaryota</taxon>
        <taxon>Fungi</taxon>
        <taxon>Dikarya</taxon>
        <taxon>Ascomycota</taxon>
        <taxon>Pezizomycotina</taxon>
        <taxon>Dothideomycetes</taxon>
        <taxon>Dothideomycetidae</taxon>
        <taxon>Dothideales</taxon>
        <taxon>Saccotheciaceae</taxon>
        <taxon>Aureobasidium</taxon>
    </lineage>
</organism>
<comment type="subcellular location">
    <subcellularLocation>
        <location evidence="1">Membrane</location>
        <topology evidence="1">Multi-pass membrane protein</topology>
    </subcellularLocation>
</comment>
<evidence type="ECO:0000256" key="11">
    <source>
        <dbReference type="SAM" id="Phobius"/>
    </source>
</evidence>
<evidence type="ECO:0000256" key="5">
    <source>
        <dbReference type="ARBA" id="ARBA00022982"/>
    </source>
</evidence>
<evidence type="ECO:0000313" key="13">
    <source>
        <dbReference type="EMBL" id="THZ67025.1"/>
    </source>
</evidence>
<evidence type="ECO:0000256" key="6">
    <source>
        <dbReference type="ARBA" id="ARBA00022989"/>
    </source>
</evidence>
<dbReference type="InterPro" id="IPR039261">
    <property type="entry name" value="FNR_nucleotide-bd"/>
</dbReference>
<evidence type="ECO:0000256" key="4">
    <source>
        <dbReference type="ARBA" id="ARBA00022692"/>
    </source>
</evidence>
<gene>
    <name evidence="13" type="ORF">D6C85_07966</name>
</gene>
<dbReference type="Proteomes" id="UP000309734">
    <property type="component" value="Unassembled WGS sequence"/>
</dbReference>
<dbReference type="PANTHER" id="PTHR32361:SF3">
    <property type="entry name" value="REDUCTASE, PUTATIVE (AFU_ORTHOLOGUE AFUA_6G13750)-RELATED"/>
    <property type="match status" value="1"/>
</dbReference>
<comment type="similarity">
    <text evidence="2">Belongs to the ferric reductase (FRE) family.</text>
</comment>
<dbReference type="SFLD" id="SFLDG01168">
    <property type="entry name" value="Ferric_reductase_subgroup_(FRE"/>
    <property type="match status" value="1"/>
</dbReference>
<dbReference type="Pfam" id="PF08030">
    <property type="entry name" value="NAD_binding_6"/>
    <property type="match status" value="1"/>
</dbReference>
<dbReference type="GO" id="GO:0000293">
    <property type="term" value="F:ferric-chelate reductase activity"/>
    <property type="evidence" value="ECO:0007669"/>
    <property type="project" value="UniProtKB-ARBA"/>
</dbReference>
<keyword evidence="6 11" id="KW-1133">Transmembrane helix</keyword>
<feature type="transmembrane region" description="Helical" evidence="11">
    <location>
        <begin position="73"/>
        <end position="93"/>
    </location>
</feature>
<feature type="transmembrane region" description="Helical" evidence="11">
    <location>
        <begin position="277"/>
        <end position="300"/>
    </location>
</feature>
<dbReference type="SFLD" id="SFLDS00052">
    <property type="entry name" value="Ferric_Reductase_Domain"/>
    <property type="match status" value="1"/>
</dbReference>
<dbReference type="Gene3D" id="3.40.50.80">
    <property type="entry name" value="Nucleotide-binding domain of ferredoxin-NADP reductase (FNR) module"/>
    <property type="match status" value="1"/>
</dbReference>
<dbReference type="Pfam" id="PF08022">
    <property type="entry name" value="FAD_binding_8"/>
    <property type="match status" value="1"/>
</dbReference>
<feature type="transmembrane region" description="Helical" evidence="11">
    <location>
        <begin position="151"/>
        <end position="176"/>
    </location>
</feature>
<keyword evidence="7" id="KW-0560">Oxidoreductase</keyword>
<evidence type="ECO:0000256" key="8">
    <source>
        <dbReference type="ARBA" id="ARBA00023065"/>
    </source>
</evidence>
<feature type="transmembrane region" description="Helical" evidence="11">
    <location>
        <begin position="312"/>
        <end position="343"/>
    </location>
</feature>
<dbReference type="EMBL" id="QZBS01000346">
    <property type="protein sequence ID" value="THZ67025.1"/>
    <property type="molecule type" value="Genomic_DNA"/>
</dbReference>
<dbReference type="PANTHER" id="PTHR32361">
    <property type="entry name" value="FERRIC/CUPRIC REDUCTASE TRANSMEMBRANE COMPONENT"/>
    <property type="match status" value="1"/>
</dbReference>
<comment type="caution">
    <text evidence="13">The sequence shown here is derived from an EMBL/GenBank/DDBJ whole genome shotgun (WGS) entry which is preliminary data.</text>
</comment>
<evidence type="ECO:0000256" key="2">
    <source>
        <dbReference type="ARBA" id="ARBA00006278"/>
    </source>
</evidence>
<feature type="region of interest" description="Disordered" evidence="10">
    <location>
        <begin position="580"/>
        <end position="602"/>
    </location>
</feature>
<keyword evidence="4 11" id="KW-0812">Transmembrane</keyword>
<accession>A0A4S9WN30</accession>
<evidence type="ECO:0000256" key="10">
    <source>
        <dbReference type="SAM" id="MobiDB-lite"/>
    </source>
</evidence>
<sequence length="697" mass="77483">MIGRFNVPRLPRSVAAHGANRDRNMQMLWSSNFTDASSLESHWGYADRVVPCTNDAGSCKYLDVVYHSHDLGMLYSGIFWATIAGILFIWTLARRLAPSRRADEELLVPVRASSSPSQGGIERLKSALAAHSRRYLLPDFSRPIFGRTTRLQVLTLVVLTGYLAVWSFVGIVYNTWVTPVKKMPGVYNTRTSLGPWSDRVGTLAYALTPLSILLSSRESILSLMTGLPYQSFNFLHRWLGYIIVVQSTLHTIGWTIIEAKLYQPQPTVARDWIKQLYMIWGCVAMILLFLLFALSTPWAIRLTGYEFFRKSHYILAMVYIGACIGHWDKLSCYLVPALIVWFLDRGARLVRTAILHYTVLPGGEVAFGPAKASTTVFSDPNGDVVRLDFVHPHDAWAVGQHFYLCFPESSIWQSHPFTPLSLPIHDDVSCGVQHSYIFRAKGGETKKIAQLAAAKMQQAGGVTPLTSVILTGPYGEEITTHLTQDVNVLCIAGGTGITYVLPVLLGLAYQPRSVKRKVTLVWAVRQKADVAWVQPELDRVRQLAKSIDLTIRIFVTREAEGQSSISEKSKYADHDFKSVSEPIVRSDQTPDSSSAASTSAAYPCCGPPSDSFAIQKTAIPASNPHDEPIHRHPDLSILVKDFIDETVCGRTTVYASGPGRMISELRSIVAGSNDGSKVWNADERYDVSLVCDDRLEW</sequence>
<feature type="transmembrane region" description="Helical" evidence="11">
    <location>
        <begin position="238"/>
        <end position="257"/>
    </location>
</feature>
<feature type="domain" description="FAD-binding FR-type" evidence="12">
    <location>
        <begin position="342"/>
        <end position="480"/>
    </location>
</feature>
<dbReference type="GO" id="GO:0006826">
    <property type="term" value="P:iron ion transport"/>
    <property type="evidence" value="ECO:0007669"/>
    <property type="project" value="TreeGrafter"/>
</dbReference>
<dbReference type="InterPro" id="IPR051410">
    <property type="entry name" value="Ferric/Cupric_Reductase"/>
</dbReference>
<evidence type="ECO:0000259" key="12">
    <source>
        <dbReference type="PROSITE" id="PS51384"/>
    </source>
</evidence>
<dbReference type="InterPro" id="IPR013112">
    <property type="entry name" value="FAD-bd_8"/>
</dbReference>
<dbReference type="CDD" id="cd06186">
    <property type="entry name" value="NOX_Duox_like_FAD_NADP"/>
    <property type="match status" value="1"/>
</dbReference>
<dbReference type="GO" id="GO:0015677">
    <property type="term" value="P:copper ion import"/>
    <property type="evidence" value="ECO:0007669"/>
    <property type="project" value="TreeGrafter"/>
</dbReference>
<dbReference type="SUPFAM" id="SSF52343">
    <property type="entry name" value="Ferredoxin reductase-like, C-terminal NADP-linked domain"/>
    <property type="match status" value="1"/>
</dbReference>
<protein>
    <recommendedName>
        <fullName evidence="12">FAD-binding FR-type domain-containing protein</fullName>
    </recommendedName>
</protein>
<dbReference type="GO" id="GO:0005886">
    <property type="term" value="C:plasma membrane"/>
    <property type="evidence" value="ECO:0007669"/>
    <property type="project" value="TreeGrafter"/>
</dbReference>
<feature type="compositionally biased region" description="Low complexity" evidence="10">
    <location>
        <begin position="592"/>
        <end position="601"/>
    </location>
</feature>
<name>A0A4S9WN30_AURPU</name>
<dbReference type="Pfam" id="PF01794">
    <property type="entry name" value="Ferric_reduct"/>
    <property type="match status" value="1"/>
</dbReference>
<dbReference type="InterPro" id="IPR013130">
    <property type="entry name" value="Fe3_Rdtase_TM_dom"/>
</dbReference>
<evidence type="ECO:0000256" key="1">
    <source>
        <dbReference type="ARBA" id="ARBA00004141"/>
    </source>
</evidence>
<dbReference type="InterPro" id="IPR017927">
    <property type="entry name" value="FAD-bd_FR_type"/>
</dbReference>
<keyword evidence="3" id="KW-0813">Transport</keyword>
<dbReference type="AlphaFoldDB" id="A0A4S9WN30"/>
<keyword evidence="8" id="KW-0406">Ion transport</keyword>
<dbReference type="PROSITE" id="PS51384">
    <property type="entry name" value="FAD_FR"/>
    <property type="match status" value="1"/>
</dbReference>